<dbReference type="Proteomes" id="UP000652354">
    <property type="component" value="Unassembled WGS sequence"/>
</dbReference>
<protein>
    <submittedName>
        <fullName evidence="2">Uncharacterized protein</fullName>
    </submittedName>
</protein>
<keyword evidence="1" id="KW-0472">Membrane</keyword>
<feature type="transmembrane region" description="Helical" evidence="1">
    <location>
        <begin position="190"/>
        <end position="210"/>
    </location>
</feature>
<keyword evidence="1" id="KW-1133">Transmembrane helix</keyword>
<feature type="transmembrane region" description="Helical" evidence="1">
    <location>
        <begin position="151"/>
        <end position="178"/>
    </location>
</feature>
<comment type="caution">
    <text evidence="2">The sequence shown here is derived from an EMBL/GenBank/DDBJ whole genome shotgun (WGS) entry which is preliminary data.</text>
</comment>
<feature type="transmembrane region" description="Helical" evidence="1">
    <location>
        <begin position="312"/>
        <end position="335"/>
    </location>
</feature>
<feature type="transmembrane region" description="Helical" evidence="1">
    <location>
        <begin position="56"/>
        <end position="80"/>
    </location>
</feature>
<keyword evidence="1" id="KW-0812">Transmembrane</keyword>
<dbReference type="AlphaFoldDB" id="A0A919UJX8"/>
<sequence>MSLPFLAITAVLARDSDGYFYTDTPNAALVDQVSALAELTASVDILVALYPPVTTLVAVAMPGGVVGLAVAGSLVAGFFLQRVLEWLQRRDYHRPERALVALMLGATPLFAANVTTNLEITLAVALFGLGLIDVVRFIVFANTQAGFRAGILFALAALSAPALLFSVVIAGSVVPFLVHSRRGATIANALVLVFPTVAAFSAVSILGLVFRSDLFWVFDGEGLEIDLERANLVRDVLTGPWGWLYFAPAVAGVVFALAVRRPLLALMPILVTASILLAVVLGATPSGSAGVTFLLLLTIGIALLPRRPRGGYLALTMGLAASQAVVAWTTAFVLYPASKAWLDAFVQGWSA</sequence>
<name>A0A919UJX8_9MICO</name>
<evidence type="ECO:0000256" key="1">
    <source>
        <dbReference type="SAM" id="Phobius"/>
    </source>
</evidence>
<reference evidence="2" key="1">
    <citation type="submission" date="2021-01" db="EMBL/GenBank/DDBJ databases">
        <title>Whole genome shotgun sequence of Demequina activiva NBRC 110675.</title>
        <authorList>
            <person name="Komaki H."/>
            <person name="Tamura T."/>
        </authorList>
    </citation>
    <scope>NUCLEOTIDE SEQUENCE</scope>
    <source>
        <strain evidence="2">NBRC 110675</strain>
    </source>
</reference>
<dbReference type="EMBL" id="BONR01000003">
    <property type="protein sequence ID" value="GIG54776.1"/>
    <property type="molecule type" value="Genomic_DNA"/>
</dbReference>
<evidence type="ECO:0000313" key="2">
    <source>
        <dbReference type="EMBL" id="GIG54776.1"/>
    </source>
</evidence>
<feature type="transmembrane region" description="Helical" evidence="1">
    <location>
        <begin position="264"/>
        <end position="283"/>
    </location>
</feature>
<gene>
    <name evidence="2" type="ORF">Dac01nite_15280</name>
</gene>
<feature type="transmembrane region" description="Helical" evidence="1">
    <location>
        <begin position="241"/>
        <end position="259"/>
    </location>
</feature>
<proteinExistence type="predicted"/>
<organism evidence="2 3">
    <name type="scientific">Demequina activiva</name>
    <dbReference type="NCBI Taxonomy" id="1582364"/>
    <lineage>
        <taxon>Bacteria</taxon>
        <taxon>Bacillati</taxon>
        <taxon>Actinomycetota</taxon>
        <taxon>Actinomycetes</taxon>
        <taxon>Micrococcales</taxon>
        <taxon>Demequinaceae</taxon>
        <taxon>Demequina</taxon>
    </lineage>
</organism>
<accession>A0A919UJX8</accession>
<keyword evidence="3" id="KW-1185">Reference proteome</keyword>
<feature type="transmembrane region" description="Helical" evidence="1">
    <location>
        <begin position="289"/>
        <end position="305"/>
    </location>
</feature>
<evidence type="ECO:0000313" key="3">
    <source>
        <dbReference type="Proteomes" id="UP000652354"/>
    </source>
</evidence>
<feature type="transmembrane region" description="Helical" evidence="1">
    <location>
        <begin position="101"/>
        <end position="131"/>
    </location>
</feature>